<feature type="domain" description="Major facilitator superfamily (MFS) profile" evidence="7">
    <location>
        <begin position="45"/>
        <end position="421"/>
    </location>
</feature>
<name>A0A1H1K0Q9_9BURK</name>
<keyword evidence="2" id="KW-1003">Cell membrane</keyword>
<reference evidence="9" key="1">
    <citation type="submission" date="2016-10" db="EMBL/GenBank/DDBJ databases">
        <authorList>
            <person name="Varghese N."/>
        </authorList>
    </citation>
    <scope>NUCLEOTIDE SEQUENCE [LARGE SCALE GENOMIC DNA]</scope>
    <source>
        <strain evidence="9">GAS106B</strain>
    </source>
</reference>
<dbReference type="InterPro" id="IPR020846">
    <property type="entry name" value="MFS_dom"/>
</dbReference>
<feature type="transmembrane region" description="Helical" evidence="6">
    <location>
        <begin position="140"/>
        <end position="161"/>
    </location>
</feature>
<accession>A0A1H1K0Q9</accession>
<keyword evidence="3 6" id="KW-0812">Transmembrane</keyword>
<evidence type="ECO:0000256" key="5">
    <source>
        <dbReference type="ARBA" id="ARBA00023136"/>
    </source>
</evidence>
<sequence length="425" mass="43187">MSGVGTDSASDADTQIRASKVTEAGQSDLTLPTPAAAPPHGLGLSEFALALGGFAIGTAEFAAMGLLPDVASDLHVSVPQAGHMISAYALGVVVGAPLITVVFARVPRRALLIVLMLLYAIGNGATSLSHNYTLTILSRFIAGLPHGAYFGLAALAAASLVPPNKRGVAIAKVMLGLSVANVIGVPAATWLGQLLGWQSCFAAVAVIAAITAGLIAYALPALPKPAHASPLSELGALRRPQVLLTLLASAVGFGGVFSAYTYAASTLTHVTGLAPHEVPWVLAVIGVGMVLGNIVCGWLADRWLKQTMIGMYAFSALILIGYVFAAPYLWAIVPMLFGVGIGSALTPAFQSRLMDVAQDAQALAAALNHSAFNVANAAGAWLGGLVIAAGWGWQSTGGVGALLAISGIGVLAVSFVLEKRKTANA</sequence>
<dbReference type="Gene3D" id="1.20.1250.20">
    <property type="entry name" value="MFS general substrate transporter like domains"/>
    <property type="match status" value="2"/>
</dbReference>
<dbReference type="InterPro" id="IPR011701">
    <property type="entry name" value="MFS"/>
</dbReference>
<dbReference type="OrthoDB" id="9788453at2"/>
<keyword evidence="5 6" id="KW-0472">Membrane</keyword>
<evidence type="ECO:0000256" key="4">
    <source>
        <dbReference type="ARBA" id="ARBA00022989"/>
    </source>
</evidence>
<feature type="transmembrane region" description="Helical" evidence="6">
    <location>
        <begin position="173"/>
        <end position="195"/>
    </location>
</feature>
<dbReference type="Proteomes" id="UP000183487">
    <property type="component" value="Unassembled WGS sequence"/>
</dbReference>
<gene>
    <name evidence="8" type="ORF">SAMN05443245_7711</name>
</gene>
<evidence type="ECO:0000259" key="7">
    <source>
        <dbReference type="PROSITE" id="PS50850"/>
    </source>
</evidence>
<dbReference type="Pfam" id="PF07690">
    <property type="entry name" value="MFS_1"/>
    <property type="match status" value="1"/>
</dbReference>
<evidence type="ECO:0000313" key="8">
    <source>
        <dbReference type="EMBL" id="SDR55517.1"/>
    </source>
</evidence>
<dbReference type="InterPro" id="IPR036259">
    <property type="entry name" value="MFS_trans_sf"/>
</dbReference>
<protein>
    <submittedName>
        <fullName evidence="8">MFS transporter, DHA1 family, inner membrane transport protein</fullName>
    </submittedName>
</protein>
<dbReference type="GO" id="GO:0022857">
    <property type="term" value="F:transmembrane transporter activity"/>
    <property type="evidence" value="ECO:0007669"/>
    <property type="project" value="InterPro"/>
</dbReference>
<feature type="transmembrane region" description="Helical" evidence="6">
    <location>
        <begin position="280"/>
        <end position="300"/>
    </location>
</feature>
<keyword evidence="9" id="KW-1185">Reference proteome</keyword>
<proteinExistence type="predicted"/>
<dbReference type="AlphaFoldDB" id="A0A1H1K0Q9"/>
<evidence type="ECO:0000256" key="1">
    <source>
        <dbReference type="ARBA" id="ARBA00004651"/>
    </source>
</evidence>
<dbReference type="PROSITE" id="PS50850">
    <property type="entry name" value="MFS"/>
    <property type="match status" value="1"/>
</dbReference>
<evidence type="ECO:0000256" key="3">
    <source>
        <dbReference type="ARBA" id="ARBA00022692"/>
    </source>
</evidence>
<evidence type="ECO:0000256" key="6">
    <source>
        <dbReference type="SAM" id="Phobius"/>
    </source>
</evidence>
<feature type="transmembrane region" description="Helical" evidence="6">
    <location>
        <begin position="242"/>
        <end position="260"/>
    </location>
</feature>
<feature type="transmembrane region" description="Helical" evidence="6">
    <location>
        <begin position="331"/>
        <end position="349"/>
    </location>
</feature>
<organism evidence="8 9">
    <name type="scientific">Paraburkholderia fungorum</name>
    <dbReference type="NCBI Taxonomy" id="134537"/>
    <lineage>
        <taxon>Bacteria</taxon>
        <taxon>Pseudomonadati</taxon>
        <taxon>Pseudomonadota</taxon>
        <taxon>Betaproteobacteria</taxon>
        <taxon>Burkholderiales</taxon>
        <taxon>Burkholderiaceae</taxon>
        <taxon>Paraburkholderia</taxon>
    </lineage>
</organism>
<dbReference type="GO" id="GO:0005886">
    <property type="term" value="C:plasma membrane"/>
    <property type="evidence" value="ECO:0007669"/>
    <property type="project" value="UniProtKB-SubCell"/>
</dbReference>
<dbReference type="EMBL" id="FNKP01000004">
    <property type="protein sequence ID" value="SDR55517.1"/>
    <property type="molecule type" value="Genomic_DNA"/>
</dbReference>
<feature type="transmembrane region" description="Helical" evidence="6">
    <location>
        <begin position="399"/>
        <end position="417"/>
    </location>
</feature>
<dbReference type="PANTHER" id="PTHR43124:SF3">
    <property type="entry name" value="CHLORAMPHENICOL EFFLUX PUMP RV0191"/>
    <property type="match status" value="1"/>
</dbReference>
<dbReference type="SUPFAM" id="SSF103473">
    <property type="entry name" value="MFS general substrate transporter"/>
    <property type="match status" value="1"/>
</dbReference>
<comment type="subcellular location">
    <subcellularLocation>
        <location evidence="1">Cell membrane</location>
        <topology evidence="1">Multi-pass membrane protein</topology>
    </subcellularLocation>
</comment>
<keyword evidence="4 6" id="KW-1133">Transmembrane helix</keyword>
<feature type="transmembrane region" description="Helical" evidence="6">
    <location>
        <begin position="47"/>
        <end position="67"/>
    </location>
</feature>
<feature type="transmembrane region" description="Helical" evidence="6">
    <location>
        <begin position="87"/>
        <end position="104"/>
    </location>
</feature>
<feature type="transmembrane region" description="Helical" evidence="6">
    <location>
        <begin position="201"/>
        <end position="222"/>
    </location>
</feature>
<feature type="transmembrane region" description="Helical" evidence="6">
    <location>
        <begin position="111"/>
        <end position="128"/>
    </location>
</feature>
<evidence type="ECO:0000313" key="9">
    <source>
        <dbReference type="Proteomes" id="UP000183487"/>
    </source>
</evidence>
<dbReference type="PANTHER" id="PTHR43124">
    <property type="entry name" value="PURINE EFFLUX PUMP PBUE"/>
    <property type="match status" value="1"/>
</dbReference>
<dbReference type="InterPro" id="IPR050189">
    <property type="entry name" value="MFS_Efflux_Transporters"/>
</dbReference>
<dbReference type="CDD" id="cd17324">
    <property type="entry name" value="MFS_NepI_like"/>
    <property type="match status" value="1"/>
</dbReference>
<evidence type="ECO:0000256" key="2">
    <source>
        <dbReference type="ARBA" id="ARBA00022475"/>
    </source>
</evidence>
<feature type="transmembrane region" description="Helical" evidence="6">
    <location>
        <begin position="370"/>
        <end position="393"/>
    </location>
</feature>
<feature type="transmembrane region" description="Helical" evidence="6">
    <location>
        <begin position="307"/>
        <end position="325"/>
    </location>
</feature>